<dbReference type="GO" id="GO:0005737">
    <property type="term" value="C:cytoplasm"/>
    <property type="evidence" value="ECO:0007669"/>
    <property type="project" value="TreeGrafter"/>
</dbReference>
<evidence type="ECO:0000259" key="12">
    <source>
        <dbReference type="SMART" id="SM01060"/>
    </source>
</evidence>
<evidence type="ECO:0000256" key="10">
    <source>
        <dbReference type="SAM" id="MobiDB-lite"/>
    </source>
</evidence>
<comment type="similarity">
    <text evidence="1 7">Belongs to the catalase family.</text>
</comment>
<dbReference type="EC" id="1.11.1.-" evidence="7"/>
<dbReference type="AlphaFoldDB" id="A0A0N9WA88"/>
<dbReference type="RefSeq" id="WP_060742992.1">
    <property type="nucleotide sequence ID" value="NZ_CP012831.1"/>
</dbReference>
<feature type="region of interest" description="Disordered" evidence="10">
    <location>
        <begin position="336"/>
        <end position="360"/>
    </location>
</feature>
<proteinExistence type="inferred from homology"/>
<evidence type="ECO:0000256" key="2">
    <source>
        <dbReference type="ARBA" id="ARBA00022559"/>
    </source>
</evidence>
<dbReference type="PIRSF" id="PIRSF000296">
    <property type="entry name" value="SrpA"/>
    <property type="match status" value="1"/>
</dbReference>
<protein>
    <recommendedName>
        <fullName evidence="7">Catalase-related peroxidase</fullName>
        <ecNumber evidence="7">1.11.1.-</ecNumber>
    </recommendedName>
</protein>
<sequence length="360" mass="38575">MNERHPHSNKSFLGPLVLIAAVVVAVGAAFAYTAGWLTPARLTPTKIVEVLAPPAGPALGFRRAHAKGICFTGTFEANGAGSDLSKAQMFAAGTYPVTGRFNLASPDLKAPDGTARVRSLSLRIRTPDGQEWRSAMINAPFFPVATPQAFYDLQVASADKSHPDALKNFATAHPEIGAFSQWAGSAPFTSSYAEDRYNGINSFVFTNAQGQDQAVRWSFKPAAIPVPVSSDELKKREPDFLLADITERVAKATQRWAMTVMVAGPGDPTSDPSKAWPEDRRSVGVGTLSVTKIEPEADGSCRDINFDPTVLPAGMRTSDDPFPAARSAAYSVSYNRRTAEEKDYPRTPSIITTTTAGAKP</sequence>
<dbReference type="Gene3D" id="1.20.1280.120">
    <property type="match status" value="1"/>
</dbReference>
<comment type="cofactor">
    <cofactor evidence="7">
        <name>heme</name>
        <dbReference type="ChEBI" id="CHEBI:30413"/>
    </cofactor>
</comment>
<keyword evidence="2 7" id="KW-0575">Peroxidase</keyword>
<feature type="domain" description="Catalase core" evidence="12">
    <location>
        <begin position="23"/>
        <end position="359"/>
    </location>
</feature>
<name>A0A0N9WA88_PSEFL</name>
<dbReference type="PANTHER" id="PTHR11465:SF9">
    <property type="entry name" value="CATALASE"/>
    <property type="match status" value="1"/>
</dbReference>
<evidence type="ECO:0000313" key="14">
    <source>
        <dbReference type="Proteomes" id="UP000059425"/>
    </source>
</evidence>
<organism evidence="13 14">
    <name type="scientific">Pseudomonas fluorescens</name>
    <dbReference type="NCBI Taxonomy" id="294"/>
    <lineage>
        <taxon>Bacteria</taxon>
        <taxon>Pseudomonadati</taxon>
        <taxon>Pseudomonadota</taxon>
        <taxon>Gammaproteobacteria</taxon>
        <taxon>Pseudomonadales</taxon>
        <taxon>Pseudomonadaceae</taxon>
        <taxon>Pseudomonas</taxon>
    </lineage>
</organism>
<gene>
    <name evidence="13" type="ORF">AO356_30175</name>
</gene>
<evidence type="ECO:0000256" key="8">
    <source>
        <dbReference type="PIRSR" id="PIRSR000296-1"/>
    </source>
</evidence>
<feature type="active site" evidence="8">
    <location>
        <position position="65"/>
    </location>
</feature>
<dbReference type="GO" id="GO:0042744">
    <property type="term" value="P:hydrogen peroxide catabolic process"/>
    <property type="evidence" value="ECO:0007669"/>
    <property type="project" value="TreeGrafter"/>
</dbReference>
<evidence type="ECO:0000256" key="5">
    <source>
        <dbReference type="ARBA" id="ARBA00023002"/>
    </source>
</evidence>
<keyword evidence="3 7" id="KW-0349">Heme</keyword>
<evidence type="ECO:0000256" key="9">
    <source>
        <dbReference type="PIRSR" id="PIRSR000296-2"/>
    </source>
</evidence>
<evidence type="ECO:0000256" key="11">
    <source>
        <dbReference type="SAM" id="Phobius"/>
    </source>
</evidence>
<comment type="function">
    <text evidence="7">Has an organic peroxide-dependent peroxidase activity.</text>
</comment>
<reference evidence="14" key="1">
    <citation type="submission" date="2015-09" db="EMBL/GenBank/DDBJ databases">
        <title>Whole genome sequence of Pseudomonas fluorescens FW300-N2C3.</title>
        <authorList>
            <person name="Ray J."/>
            <person name="Melnyk R."/>
            <person name="Deutschbauer A."/>
        </authorList>
    </citation>
    <scope>NUCLEOTIDE SEQUENCE [LARGE SCALE GENOMIC DNA]</scope>
    <source>
        <strain evidence="14">FW300-N2C3</strain>
    </source>
</reference>
<dbReference type="GO" id="GO:0046872">
    <property type="term" value="F:metal ion binding"/>
    <property type="evidence" value="ECO:0007669"/>
    <property type="project" value="UniProtKB-KW"/>
</dbReference>
<reference evidence="13 14" key="2">
    <citation type="journal article" date="2018" name="Nature">
        <title>Mutant phenotypes for thousands of bacterial genes of unknown function.</title>
        <authorList>
            <person name="Price M.N."/>
            <person name="Wetmore K.M."/>
            <person name="Waters R.J."/>
            <person name="Callaghan M."/>
            <person name="Ray J."/>
            <person name="Liu H."/>
            <person name="Kuehl J.V."/>
            <person name="Melnyk R.A."/>
            <person name="Lamson J.S."/>
            <person name="Suh Y."/>
            <person name="Carlson H.K."/>
            <person name="Esquivel Z."/>
            <person name="Sadeeshkumar H."/>
            <person name="Chakraborty R."/>
            <person name="Zane G.M."/>
            <person name="Rubin B.E."/>
            <person name="Wall J.D."/>
            <person name="Visel A."/>
            <person name="Bristow J."/>
            <person name="Blow M.J."/>
            <person name="Arkin A.P."/>
            <person name="Deutschbauer A.M."/>
        </authorList>
    </citation>
    <scope>NUCLEOTIDE SEQUENCE [LARGE SCALE GENOMIC DNA]</scope>
    <source>
        <strain evidence="13 14">FW300-N2C3</strain>
    </source>
</reference>
<keyword evidence="6 7" id="KW-0408">Iron</keyword>
<dbReference type="EMBL" id="CP012831">
    <property type="protein sequence ID" value="ALI10910.1"/>
    <property type="molecule type" value="Genomic_DNA"/>
</dbReference>
<keyword evidence="11" id="KW-1133">Transmembrane helix</keyword>
<keyword evidence="5 7" id="KW-0560">Oxidoreductase</keyword>
<accession>A0A0N9WA88</accession>
<feature type="binding site" description="axial binding residue" evidence="9">
    <location>
        <position position="330"/>
    </location>
    <ligand>
        <name>heme</name>
        <dbReference type="ChEBI" id="CHEBI:30413"/>
    </ligand>
    <ligandPart>
        <name>Fe</name>
        <dbReference type="ChEBI" id="CHEBI:18248"/>
    </ligandPart>
</feature>
<keyword evidence="11" id="KW-0472">Membrane</keyword>
<dbReference type="PANTHER" id="PTHR11465">
    <property type="entry name" value="CATALASE"/>
    <property type="match status" value="1"/>
</dbReference>
<feature type="compositionally biased region" description="Polar residues" evidence="10">
    <location>
        <begin position="349"/>
        <end position="360"/>
    </location>
</feature>
<keyword evidence="4 7" id="KW-0479">Metal-binding</keyword>
<evidence type="ECO:0000256" key="6">
    <source>
        <dbReference type="ARBA" id="ARBA00023004"/>
    </source>
</evidence>
<dbReference type="InterPro" id="IPR011614">
    <property type="entry name" value="Catalase_core"/>
</dbReference>
<dbReference type="Proteomes" id="UP000059425">
    <property type="component" value="Chromosome"/>
</dbReference>
<dbReference type="GO" id="GO:0042542">
    <property type="term" value="P:response to hydrogen peroxide"/>
    <property type="evidence" value="ECO:0007669"/>
    <property type="project" value="TreeGrafter"/>
</dbReference>
<keyword evidence="11" id="KW-0812">Transmembrane</keyword>
<evidence type="ECO:0000256" key="7">
    <source>
        <dbReference type="PIRNR" id="PIRNR000296"/>
    </source>
</evidence>
<dbReference type="SMART" id="SM01060">
    <property type="entry name" value="Catalase"/>
    <property type="match status" value="1"/>
</dbReference>
<dbReference type="InterPro" id="IPR018028">
    <property type="entry name" value="Catalase"/>
</dbReference>
<evidence type="ECO:0000256" key="3">
    <source>
        <dbReference type="ARBA" id="ARBA00022617"/>
    </source>
</evidence>
<evidence type="ECO:0000313" key="13">
    <source>
        <dbReference type="EMBL" id="ALI10910.1"/>
    </source>
</evidence>
<dbReference type="InterPro" id="IPR020835">
    <property type="entry name" value="Catalase_sf"/>
</dbReference>
<evidence type="ECO:0000256" key="1">
    <source>
        <dbReference type="ARBA" id="ARBA00005329"/>
    </source>
</evidence>
<dbReference type="Pfam" id="PF00199">
    <property type="entry name" value="Catalase"/>
    <property type="match status" value="1"/>
</dbReference>
<dbReference type="PROSITE" id="PS51402">
    <property type="entry name" value="CATALASE_3"/>
    <property type="match status" value="1"/>
</dbReference>
<dbReference type="InterPro" id="IPR024168">
    <property type="entry name" value="Catalase_SrpA-type_pred"/>
</dbReference>
<dbReference type="SUPFAM" id="SSF56634">
    <property type="entry name" value="Heme-dependent catalase-like"/>
    <property type="match status" value="1"/>
</dbReference>
<evidence type="ECO:0000256" key="4">
    <source>
        <dbReference type="ARBA" id="ARBA00022723"/>
    </source>
</evidence>
<dbReference type="Gene3D" id="2.40.180.10">
    <property type="entry name" value="Catalase core domain"/>
    <property type="match status" value="1"/>
</dbReference>
<dbReference type="OrthoDB" id="255727at2"/>
<dbReference type="CDD" id="cd08153">
    <property type="entry name" value="srpA_like"/>
    <property type="match status" value="1"/>
</dbReference>
<feature type="transmembrane region" description="Helical" evidence="11">
    <location>
        <begin position="12"/>
        <end position="37"/>
    </location>
</feature>
<dbReference type="GO" id="GO:0020037">
    <property type="term" value="F:heme binding"/>
    <property type="evidence" value="ECO:0007669"/>
    <property type="project" value="InterPro"/>
</dbReference>
<dbReference type="GO" id="GO:0004096">
    <property type="term" value="F:catalase activity"/>
    <property type="evidence" value="ECO:0007669"/>
    <property type="project" value="InterPro"/>
</dbReference>